<keyword evidence="4" id="KW-1185">Reference proteome</keyword>
<feature type="transmembrane region" description="Helical" evidence="1">
    <location>
        <begin position="31"/>
        <end position="54"/>
    </location>
</feature>
<dbReference type="EMBL" id="JACRSQ010000012">
    <property type="protein sequence ID" value="MBC8543792.1"/>
    <property type="molecule type" value="Genomic_DNA"/>
</dbReference>
<name>A0A926DU19_9FIRM</name>
<dbReference type="InterPro" id="IPR036890">
    <property type="entry name" value="HATPase_C_sf"/>
</dbReference>
<dbReference type="GO" id="GO:0000155">
    <property type="term" value="F:phosphorelay sensor kinase activity"/>
    <property type="evidence" value="ECO:0007669"/>
    <property type="project" value="InterPro"/>
</dbReference>
<keyword evidence="3" id="KW-0418">Kinase</keyword>
<organism evidence="3 4">
    <name type="scientific">Bianquea renquensis</name>
    <dbReference type="NCBI Taxonomy" id="2763661"/>
    <lineage>
        <taxon>Bacteria</taxon>
        <taxon>Bacillati</taxon>
        <taxon>Bacillota</taxon>
        <taxon>Clostridia</taxon>
        <taxon>Eubacteriales</taxon>
        <taxon>Bianqueaceae</taxon>
        <taxon>Bianquea</taxon>
    </lineage>
</organism>
<dbReference type="InterPro" id="IPR003594">
    <property type="entry name" value="HATPase_dom"/>
</dbReference>
<dbReference type="Proteomes" id="UP000657006">
    <property type="component" value="Unassembled WGS sequence"/>
</dbReference>
<dbReference type="SUPFAM" id="SSF55874">
    <property type="entry name" value="ATPase domain of HSP90 chaperone/DNA topoisomerase II/histidine kinase"/>
    <property type="match status" value="1"/>
</dbReference>
<evidence type="ECO:0000256" key="1">
    <source>
        <dbReference type="SAM" id="Phobius"/>
    </source>
</evidence>
<proteinExistence type="predicted"/>
<dbReference type="AlphaFoldDB" id="A0A926DU19"/>
<keyword evidence="1" id="KW-1133">Transmembrane helix</keyword>
<feature type="transmembrane region" description="Helical" evidence="1">
    <location>
        <begin position="313"/>
        <end position="334"/>
    </location>
</feature>
<dbReference type="Pfam" id="PF06580">
    <property type="entry name" value="His_kinase"/>
    <property type="match status" value="1"/>
</dbReference>
<dbReference type="InterPro" id="IPR010559">
    <property type="entry name" value="Sig_transdc_His_kin_internal"/>
</dbReference>
<dbReference type="Pfam" id="PF02518">
    <property type="entry name" value="HATPase_c"/>
    <property type="match status" value="1"/>
</dbReference>
<sequence>MGKKNRGDAPADRRKPWQVWKYLKNYKFNSILFRNFIIIVLLVVLPNLLVSLVYHTNMKKIVQEEISDVNLNALHRSSDALETAMREMKTFSYNLALDQDTQAFIFAEKEELIETGLATRLYDNIKFYTLMYDYVDSIYIYSEKTDIVIYNGTVVDLGNVKDDTWLSVYRELGDDYVIQTRQKNDKYPYFITILCPLTPGYQENMGAVVVNINVEKLGSVMGRAQGMTQTLLILDDEERLYYSSSRDILDNKSYMLEALDFVQDRQEDFSEIRMILNEEMVVSCLVSESMDWKYILLNPMSAYDEKINDLNGFMFQMIGLSLILSLLVSYILTLRSFEPVRDLMAVVDNDSVVGKRYIEDEPRSNELRYVISMVRNTQEQNSKLKMELEERLDKLNNSQLLALQSQIDPHFLYNTLDTINWLAADKLGEENEVSEMISALARLLRSALQRTSYLVTVEEELESAKQFIKILELRYQDKLKTVWDIKPEVLPCKMVKLSLQPLLENAVNHGLRSKRYEGVITISGDLIHDTVVISVEDDGVGMEEEQRRKMNDHLKEEYQFDDRHVGIRNVNQRMKLLFGEKYGVVVGPGKKHGLAVTLVFPKKIS</sequence>
<dbReference type="Gene3D" id="3.30.565.10">
    <property type="entry name" value="Histidine kinase-like ATPase, C-terminal domain"/>
    <property type="match status" value="1"/>
</dbReference>
<comment type="caution">
    <text evidence="3">The sequence shown here is derived from an EMBL/GenBank/DDBJ whole genome shotgun (WGS) entry which is preliminary data.</text>
</comment>
<dbReference type="PANTHER" id="PTHR34220">
    <property type="entry name" value="SENSOR HISTIDINE KINASE YPDA"/>
    <property type="match status" value="1"/>
</dbReference>
<dbReference type="GO" id="GO:0016020">
    <property type="term" value="C:membrane"/>
    <property type="evidence" value="ECO:0007669"/>
    <property type="project" value="InterPro"/>
</dbReference>
<dbReference type="InterPro" id="IPR050640">
    <property type="entry name" value="Bact_2-comp_sensor_kinase"/>
</dbReference>
<accession>A0A926DU19</accession>
<keyword evidence="1" id="KW-0472">Membrane</keyword>
<dbReference type="SMART" id="SM00387">
    <property type="entry name" value="HATPase_c"/>
    <property type="match status" value="1"/>
</dbReference>
<keyword evidence="3" id="KW-0808">Transferase</keyword>
<feature type="domain" description="Histidine kinase/HSP90-like ATPase" evidence="2">
    <location>
        <begin position="494"/>
        <end position="604"/>
    </location>
</feature>
<reference evidence="3" key="1">
    <citation type="submission" date="2020-08" db="EMBL/GenBank/DDBJ databases">
        <title>Genome public.</title>
        <authorList>
            <person name="Liu C."/>
            <person name="Sun Q."/>
        </authorList>
    </citation>
    <scope>NUCLEOTIDE SEQUENCE</scope>
    <source>
        <strain evidence="3">NSJ-32</strain>
    </source>
</reference>
<evidence type="ECO:0000313" key="3">
    <source>
        <dbReference type="EMBL" id="MBC8543792.1"/>
    </source>
</evidence>
<dbReference type="PANTHER" id="PTHR34220:SF7">
    <property type="entry name" value="SENSOR HISTIDINE KINASE YPDA"/>
    <property type="match status" value="1"/>
</dbReference>
<evidence type="ECO:0000313" key="4">
    <source>
        <dbReference type="Proteomes" id="UP000657006"/>
    </source>
</evidence>
<dbReference type="RefSeq" id="WP_177720095.1">
    <property type="nucleotide sequence ID" value="NZ_JACRSQ010000012.1"/>
</dbReference>
<protein>
    <submittedName>
        <fullName evidence="3">Histidine kinase</fullName>
    </submittedName>
</protein>
<evidence type="ECO:0000259" key="2">
    <source>
        <dbReference type="SMART" id="SM00387"/>
    </source>
</evidence>
<keyword evidence="1" id="KW-0812">Transmembrane</keyword>
<gene>
    <name evidence="3" type="ORF">H8730_09555</name>
</gene>